<dbReference type="Proteomes" id="UP000466445">
    <property type="component" value="Chromosome"/>
</dbReference>
<dbReference type="KEGG" id="msar:MSAR_40230"/>
<accession>A0A7I7SV41</accession>
<proteinExistence type="predicted"/>
<evidence type="ECO:0000313" key="2">
    <source>
        <dbReference type="Proteomes" id="UP000466445"/>
    </source>
</evidence>
<dbReference type="AlphaFoldDB" id="A0A7I7SV41"/>
<dbReference type="RefSeq" id="WP_163699678.1">
    <property type="nucleotide sequence ID" value="NZ_AP022595.1"/>
</dbReference>
<reference evidence="1 2" key="1">
    <citation type="journal article" date="2019" name="Emerg. Microbes Infect.">
        <title>Comprehensive subspecies identification of 175 nontuberculous mycobacteria species based on 7547 genomic profiles.</title>
        <authorList>
            <person name="Matsumoto Y."/>
            <person name="Kinjo T."/>
            <person name="Motooka D."/>
            <person name="Nabeya D."/>
            <person name="Jung N."/>
            <person name="Uechi K."/>
            <person name="Horii T."/>
            <person name="Iida T."/>
            <person name="Fujita J."/>
            <person name="Nakamura S."/>
        </authorList>
    </citation>
    <scope>NUCLEOTIDE SEQUENCE [LARGE SCALE GENOMIC DNA]</scope>
    <source>
        <strain evidence="1 2">JCM 30395</strain>
    </source>
</reference>
<organism evidence="1 2">
    <name type="scientific">Mycolicibacterium sarraceniae</name>
    <dbReference type="NCBI Taxonomy" id="1534348"/>
    <lineage>
        <taxon>Bacteria</taxon>
        <taxon>Bacillati</taxon>
        <taxon>Actinomycetota</taxon>
        <taxon>Actinomycetes</taxon>
        <taxon>Mycobacteriales</taxon>
        <taxon>Mycobacteriaceae</taxon>
        <taxon>Mycolicibacterium</taxon>
    </lineage>
</organism>
<keyword evidence="2" id="KW-1185">Reference proteome</keyword>
<protein>
    <submittedName>
        <fullName evidence="1">Uncharacterized protein</fullName>
    </submittedName>
</protein>
<evidence type="ECO:0000313" key="1">
    <source>
        <dbReference type="EMBL" id="BBY60887.1"/>
    </source>
</evidence>
<sequence length="49" mass="5087">MRAVGLVVLGTPTVNWGLQAEPVAGAAAWVLPNLSGRNRRFTIEALAAA</sequence>
<dbReference type="EMBL" id="AP022595">
    <property type="protein sequence ID" value="BBY60887.1"/>
    <property type="molecule type" value="Genomic_DNA"/>
</dbReference>
<gene>
    <name evidence="1" type="ORF">MSAR_40230</name>
</gene>
<name>A0A7I7SV41_9MYCO</name>